<reference evidence="1 2" key="1">
    <citation type="submission" date="2020-08" db="EMBL/GenBank/DDBJ databases">
        <title>Genomic Encyclopedia of Type Strains, Phase IV (KMG-IV): sequencing the most valuable type-strain genomes for metagenomic binning, comparative biology and taxonomic classification.</title>
        <authorList>
            <person name="Goeker M."/>
        </authorList>
    </citation>
    <scope>NUCLEOTIDE SEQUENCE [LARGE SCALE GENOMIC DNA]</scope>
    <source>
        <strain evidence="1 2">DSM 12251</strain>
    </source>
</reference>
<protein>
    <recommendedName>
        <fullName evidence="3">DUF1826 domain-containing protein</fullName>
    </recommendedName>
</protein>
<evidence type="ECO:0000313" key="2">
    <source>
        <dbReference type="Proteomes" id="UP000534294"/>
    </source>
</evidence>
<gene>
    <name evidence="1" type="ORF">HNQ64_002208</name>
</gene>
<dbReference type="AlphaFoldDB" id="A0A7W7YL41"/>
<evidence type="ECO:0000313" key="1">
    <source>
        <dbReference type="EMBL" id="MBB5037950.1"/>
    </source>
</evidence>
<proteinExistence type="predicted"/>
<evidence type="ECO:0008006" key="3">
    <source>
        <dbReference type="Google" id="ProtNLM"/>
    </source>
</evidence>
<organism evidence="1 2">
    <name type="scientific">Prosthecobacter dejongeii</name>
    <dbReference type="NCBI Taxonomy" id="48465"/>
    <lineage>
        <taxon>Bacteria</taxon>
        <taxon>Pseudomonadati</taxon>
        <taxon>Verrucomicrobiota</taxon>
        <taxon>Verrucomicrobiia</taxon>
        <taxon>Verrucomicrobiales</taxon>
        <taxon>Verrucomicrobiaceae</taxon>
        <taxon>Prosthecobacter</taxon>
    </lineage>
</organism>
<dbReference type="Proteomes" id="UP000534294">
    <property type="component" value="Unassembled WGS sequence"/>
</dbReference>
<keyword evidence="2" id="KW-1185">Reference proteome</keyword>
<name>A0A7W7YL41_9BACT</name>
<sequence length="236" mass="26289">MDFPQPISSNPSIRWVSSFEELQTTPFQGSVNALCWQRELKGDFEEVVRCLGAREGILALDEALLRGLPLSESGRLAVEMMVEDLQRLRDLGRGPELNCIHAYPRDDEPIGVRTDVYSFHADSATVEADTFLCTYHGAPSEGIRNEEVIRHVDEPKIRAELLELYGGEDGEGFLEFLSENCFDLHYAPLPGAKPYSFGLANLWRIAVQYPGCEVPPCVHRAPETAPGDTARLLLIS</sequence>
<dbReference type="EMBL" id="JACHIF010000004">
    <property type="protein sequence ID" value="MBB5037950.1"/>
    <property type="molecule type" value="Genomic_DNA"/>
</dbReference>
<accession>A0A7W7YL41</accession>
<comment type="caution">
    <text evidence="1">The sequence shown here is derived from an EMBL/GenBank/DDBJ whole genome shotgun (WGS) entry which is preliminary data.</text>
</comment>
<dbReference type="RefSeq" id="WP_184208323.1">
    <property type="nucleotide sequence ID" value="NZ_JACHIF010000004.1"/>
</dbReference>